<reference evidence="6 7" key="1">
    <citation type="submission" date="2018-06" db="EMBL/GenBank/DDBJ databases">
        <authorList>
            <consortium name="Pathogen Informatics"/>
            <person name="Doyle S."/>
        </authorList>
    </citation>
    <scope>NUCLEOTIDE SEQUENCE [LARGE SCALE GENOMIC DNA]</scope>
    <source>
        <strain evidence="6 7">NCTC10684</strain>
    </source>
</reference>
<dbReference type="InterPro" id="IPR005493">
    <property type="entry name" value="RraA/RraA-like"/>
</dbReference>
<feature type="binding site" evidence="5">
    <location>
        <begin position="92"/>
        <end position="95"/>
    </location>
    <ligand>
        <name>substrate</name>
    </ligand>
</feature>
<dbReference type="GO" id="GO:0046872">
    <property type="term" value="F:metal ion binding"/>
    <property type="evidence" value="ECO:0007669"/>
    <property type="project" value="UniProtKB-KW"/>
</dbReference>
<evidence type="ECO:0000256" key="4">
    <source>
        <dbReference type="ARBA" id="ARBA00030169"/>
    </source>
</evidence>
<organism evidence="6 7">
    <name type="scientific">Aminobacter aminovorans</name>
    <name type="common">Chelatobacter heintzii</name>
    <dbReference type="NCBI Taxonomy" id="83263"/>
    <lineage>
        <taxon>Bacteria</taxon>
        <taxon>Pseudomonadati</taxon>
        <taxon>Pseudomonadota</taxon>
        <taxon>Alphaproteobacteria</taxon>
        <taxon>Hyphomicrobiales</taxon>
        <taxon>Phyllobacteriaceae</taxon>
        <taxon>Aminobacter</taxon>
    </lineage>
</organism>
<keyword evidence="5" id="KW-0460">Magnesium</keyword>
<evidence type="ECO:0000256" key="1">
    <source>
        <dbReference type="ARBA" id="ARBA00001968"/>
    </source>
</evidence>
<evidence type="ECO:0000313" key="6">
    <source>
        <dbReference type="EMBL" id="SUY29364.1"/>
    </source>
</evidence>
<dbReference type="CDD" id="cd16841">
    <property type="entry name" value="RraA_family"/>
    <property type="match status" value="1"/>
</dbReference>
<comment type="cofactor">
    <cofactor evidence="5">
        <name>Mg(2+)</name>
        <dbReference type="ChEBI" id="CHEBI:18420"/>
    </cofactor>
</comment>
<evidence type="ECO:0000256" key="3">
    <source>
        <dbReference type="ARBA" id="ARBA00029596"/>
    </source>
</evidence>
<keyword evidence="6" id="KW-0456">Lyase</keyword>
<dbReference type="OrthoDB" id="8912551at2"/>
<evidence type="ECO:0000313" key="7">
    <source>
        <dbReference type="Proteomes" id="UP000254701"/>
    </source>
</evidence>
<dbReference type="AlphaFoldDB" id="A0A381IPP7"/>
<name>A0A381IPP7_AMIAI</name>
<dbReference type="SUPFAM" id="SSF89562">
    <property type="entry name" value="RraA-like"/>
    <property type="match status" value="1"/>
</dbReference>
<dbReference type="InterPro" id="IPR036704">
    <property type="entry name" value="RraA/RraA-like_sf"/>
</dbReference>
<dbReference type="PANTHER" id="PTHR33254:SF4">
    <property type="entry name" value="4-HYDROXY-4-METHYL-2-OXOGLUTARATE ALDOLASE 3-RELATED"/>
    <property type="match status" value="1"/>
</dbReference>
<comment type="cofactor">
    <cofactor evidence="1">
        <name>a divalent metal cation</name>
        <dbReference type="ChEBI" id="CHEBI:60240"/>
    </cofactor>
</comment>
<dbReference type="Gene3D" id="3.50.30.40">
    <property type="entry name" value="Ribonuclease E inhibitor RraA/RraA-like"/>
    <property type="match status" value="1"/>
</dbReference>
<protein>
    <recommendedName>
        <fullName evidence="2">Putative 4-hydroxy-4-methyl-2-oxoglutarate aldolase</fullName>
    </recommendedName>
    <alternativeName>
        <fullName evidence="3">Regulator of ribonuclease activity homolog</fullName>
    </alternativeName>
    <alternativeName>
        <fullName evidence="4">RraA-like protein</fullName>
    </alternativeName>
</protein>
<keyword evidence="5" id="KW-0479">Metal-binding</keyword>
<dbReference type="EMBL" id="UFSM01000004">
    <property type="protein sequence ID" value="SUY29364.1"/>
    <property type="molecule type" value="Genomic_DNA"/>
</dbReference>
<dbReference type="GO" id="GO:0016829">
    <property type="term" value="F:lyase activity"/>
    <property type="evidence" value="ECO:0007669"/>
    <property type="project" value="UniProtKB-KW"/>
</dbReference>
<proteinExistence type="predicted"/>
<sequence>MSAELLVRLRRLDACTVSDALDALGLPGAVGGIARRSGGGVVAGRVVTVALAEGPAPAGAPKVHLGARAIEAGDANSLIVVSHPGIDAGGWGGVLTQAARLAGIQGVIVDGPLRDVDEANGLDFPIFARATTVRTARGRVHEVATNVPVTIDAVMVTPGDYVISDGSGAVFITADNAEKVIRTGERIAAKERLMIEALKAGKPVSEVLGADYEDMLEAMQ</sequence>
<feature type="binding site" evidence="5">
    <location>
        <position position="114"/>
    </location>
    <ligand>
        <name>substrate</name>
    </ligand>
</feature>
<dbReference type="Pfam" id="PF03737">
    <property type="entry name" value="RraA-like"/>
    <property type="match status" value="1"/>
</dbReference>
<dbReference type="RefSeq" id="WP_115734600.1">
    <property type="nucleotide sequence ID" value="NZ_BAAAVY010000037.1"/>
</dbReference>
<accession>A0A381IPP7</accession>
<gene>
    <name evidence="6" type="primary">proA_5</name>
    <name evidence="6" type="ORF">NCTC10684_05597</name>
</gene>
<dbReference type="Proteomes" id="UP000254701">
    <property type="component" value="Unassembled WGS sequence"/>
</dbReference>
<evidence type="ECO:0000256" key="2">
    <source>
        <dbReference type="ARBA" id="ARBA00016549"/>
    </source>
</evidence>
<feature type="binding site" evidence="5">
    <location>
        <position position="115"/>
    </location>
    <ligand>
        <name>Mg(2+)</name>
        <dbReference type="ChEBI" id="CHEBI:18420"/>
    </ligand>
</feature>
<evidence type="ECO:0000256" key="5">
    <source>
        <dbReference type="PIRSR" id="PIRSR605493-1"/>
    </source>
</evidence>
<dbReference type="PANTHER" id="PTHR33254">
    <property type="entry name" value="4-HYDROXY-4-METHYL-2-OXOGLUTARATE ALDOLASE 3-RELATED"/>
    <property type="match status" value="1"/>
</dbReference>